<evidence type="ECO:0000256" key="2">
    <source>
        <dbReference type="ARBA" id="ARBA00022801"/>
    </source>
</evidence>
<keyword evidence="4 7" id="KW-0067">ATP-binding</keyword>
<dbReference type="InterPro" id="IPR011545">
    <property type="entry name" value="DEAD/DEAH_box_helicase_dom"/>
</dbReference>
<feature type="short sequence motif" description="Q motif" evidence="6">
    <location>
        <begin position="1"/>
        <end position="29"/>
    </location>
</feature>
<evidence type="ECO:0000256" key="5">
    <source>
        <dbReference type="ARBA" id="ARBA00038437"/>
    </source>
</evidence>
<dbReference type="GO" id="GO:0005524">
    <property type="term" value="F:ATP binding"/>
    <property type="evidence" value="ECO:0007669"/>
    <property type="project" value="UniProtKB-KW"/>
</dbReference>
<dbReference type="Proteomes" id="UP000810292">
    <property type="component" value="Unassembled WGS sequence"/>
</dbReference>
<evidence type="ECO:0000313" key="13">
    <source>
        <dbReference type="Proteomes" id="UP000810292"/>
    </source>
</evidence>
<dbReference type="Pfam" id="PF00271">
    <property type="entry name" value="Helicase_C"/>
    <property type="match status" value="1"/>
</dbReference>
<feature type="region of interest" description="Disordered" evidence="8">
    <location>
        <begin position="385"/>
        <end position="502"/>
    </location>
</feature>
<dbReference type="GO" id="GO:0005829">
    <property type="term" value="C:cytosol"/>
    <property type="evidence" value="ECO:0007669"/>
    <property type="project" value="TreeGrafter"/>
</dbReference>
<dbReference type="GO" id="GO:0003676">
    <property type="term" value="F:nucleic acid binding"/>
    <property type="evidence" value="ECO:0007669"/>
    <property type="project" value="InterPro"/>
</dbReference>
<reference evidence="12" key="2">
    <citation type="journal article" date="2021" name="PeerJ">
        <title>Extensive microbial diversity within the chicken gut microbiome revealed by metagenomics and culture.</title>
        <authorList>
            <person name="Gilroy R."/>
            <person name="Ravi A."/>
            <person name="Getino M."/>
            <person name="Pursley I."/>
            <person name="Horton D.L."/>
            <person name="Alikhan N.F."/>
            <person name="Baker D."/>
            <person name="Gharbi K."/>
            <person name="Hall N."/>
            <person name="Watson M."/>
            <person name="Adriaenssens E.M."/>
            <person name="Foster-Nyarko E."/>
            <person name="Jarju S."/>
            <person name="Secka A."/>
            <person name="Antonio M."/>
            <person name="Oren A."/>
            <person name="Chaudhuri R.R."/>
            <person name="La Ragione R."/>
            <person name="Hildebrand F."/>
            <person name="Pallen M.J."/>
        </authorList>
    </citation>
    <scope>NUCLEOTIDE SEQUENCE</scope>
    <source>
        <strain evidence="12">14700</strain>
    </source>
</reference>
<comment type="caution">
    <text evidence="12">The sequence shown here is derived from an EMBL/GenBank/DDBJ whole genome shotgun (WGS) entry which is preliminary data.</text>
</comment>
<dbReference type="InterPro" id="IPR001650">
    <property type="entry name" value="Helicase_C-like"/>
</dbReference>
<protein>
    <submittedName>
        <fullName evidence="12">DEAD/DEAH box helicase</fullName>
    </submittedName>
</protein>
<dbReference type="PROSITE" id="PS00039">
    <property type="entry name" value="DEAD_ATP_HELICASE"/>
    <property type="match status" value="1"/>
</dbReference>
<evidence type="ECO:0000259" key="9">
    <source>
        <dbReference type="PROSITE" id="PS51192"/>
    </source>
</evidence>
<feature type="domain" description="Helicase C-terminal" evidence="10">
    <location>
        <begin position="231"/>
        <end position="375"/>
    </location>
</feature>
<dbReference type="SMART" id="SM00487">
    <property type="entry name" value="DEXDc"/>
    <property type="match status" value="1"/>
</dbReference>
<dbReference type="InterPro" id="IPR050079">
    <property type="entry name" value="DEAD_box_RNA_helicase"/>
</dbReference>
<keyword evidence="1 7" id="KW-0547">Nucleotide-binding</keyword>
<feature type="domain" description="DEAD-box RNA helicase Q" evidence="11">
    <location>
        <begin position="1"/>
        <end position="29"/>
    </location>
</feature>
<dbReference type="InterPro" id="IPR014001">
    <property type="entry name" value="Helicase_ATP-bd"/>
</dbReference>
<keyword evidence="3 7" id="KW-0347">Helicase</keyword>
<dbReference type="SUPFAM" id="SSF52540">
    <property type="entry name" value="P-loop containing nucleoside triphosphate hydrolases"/>
    <property type="match status" value="1"/>
</dbReference>
<evidence type="ECO:0000259" key="11">
    <source>
        <dbReference type="PROSITE" id="PS51195"/>
    </source>
</evidence>
<evidence type="ECO:0000256" key="3">
    <source>
        <dbReference type="ARBA" id="ARBA00022806"/>
    </source>
</evidence>
<evidence type="ECO:0000256" key="8">
    <source>
        <dbReference type="SAM" id="MobiDB-lite"/>
    </source>
</evidence>
<comment type="similarity">
    <text evidence="5 7">Belongs to the DEAD box helicase family.</text>
</comment>
<evidence type="ECO:0000256" key="7">
    <source>
        <dbReference type="RuleBase" id="RU000492"/>
    </source>
</evidence>
<accession>A0A9D9NCF4</accession>
<dbReference type="CDD" id="cd00268">
    <property type="entry name" value="DEADc"/>
    <property type="match status" value="1"/>
</dbReference>
<dbReference type="PANTHER" id="PTHR47959:SF10">
    <property type="entry name" value="ATP-DEPENDENT RNA HELICASE RHLB"/>
    <property type="match status" value="1"/>
</dbReference>
<dbReference type="Pfam" id="PF00270">
    <property type="entry name" value="DEAD"/>
    <property type="match status" value="1"/>
</dbReference>
<dbReference type="InterPro" id="IPR044742">
    <property type="entry name" value="DEAD/DEAH_RhlB"/>
</dbReference>
<feature type="compositionally biased region" description="Basic and acidic residues" evidence="8">
    <location>
        <begin position="422"/>
        <end position="439"/>
    </location>
</feature>
<evidence type="ECO:0000256" key="6">
    <source>
        <dbReference type="PROSITE-ProRule" id="PRU00552"/>
    </source>
</evidence>
<dbReference type="EMBL" id="JADIMF010000012">
    <property type="protein sequence ID" value="MBO8468289.1"/>
    <property type="molecule type" value="Genomic_DNA"/>
</dbReference>
<dbReference type="GO" id="GO:0003724">
    <property type="term" value="F:RNA helicase activity"/>
    <property type="evidence" value="ECO:0007669"/>
    <property type="project" value="InterPro"/>
</dbReference>
<reference evidence="12" key="1">
    <citation type="submission" date="2020-10" db="EMBL/GenBank/DDBJ databases">
        <authorList>
            <person name="Gilroy R."/>
        </authorList>
    </citation>
    <scope>NUCLEOTIDE SEQUENCE</scope>
    <source>
        <strain evidence="12">14700</strain>
    </source>
</reference>
<organism evidence="12 13">
    <name type="scientific">Candidatus Ornithospirochaeta stercoravium</name>
    <dbReference type="NCBI Taxonomy" id="2840897"/>
    <lineage>
        <taxon>Bacteria</taxon>
        <taxon>Pseudomonadati</taxon>
        <taxon>Spirochaetota</taxon>
        <taxon>Spirochaetia</taxon>
        <taxon>Spirochaetales</taxon>
        <taxon>Spirochaetaceae</taxon>
        <taxon>Spirochaetaceae incertae sedis</taxon>
        <taxon>Candidatus Ornithospirochaeta</taxon>
    </lineage>
</organism>
<evidence type="ECO:0000256" key="1">
    <source>
        <dbReference type="ARBA" id="ARBA00022741"/>
    </source>
</evidence>
<proteinExistence type="inferred from homology"/>
<dbReference type="PROSITE" id="PS51192">
    <property type="entry name" value="HELICASE_ATP_BIND_1"/>
    <property type="match status" value="1"/>
</dbReference>
<keyword evidence="2 7" id="KW-0378">Hydrolase</keyword>
<sequence length="502" mass="56624">MKFTELPLSEDVLAGIAKAGYTECTPVQEKVLPISLSGHDVMVQSKTGSGKTAVYLLTILGKYSRNKNGAALIVAPTRELAVQIEEDAKILASGFPEYRIGCFYGGVGYKAQNEELSSGLNLYVGTPGRLLDFAKSNKIDFRLFDTVVLDEADRMFDMGFYPDVQSMFSQMVKPSERQTMLFSATLSTKVRNLAWQYMSQPEEIAVQPEEITVKKITQELFHVTKDEKFALLLSILKKINPSSCLIFTNTKDKTVEVAKRLAMNGYKAEYLMGDMPQSQRLKTLDKMKEGKLPYLVATDVAARGLQIDDLELVVNYDIPEDFESYVHRIGRTARAGKSGKAITLACEEYIYGLEPIENFIQMKIPVIWPDEAGLEPVEDKSKGYHYKSYRSSGRGRDERKGKQDHRKSAKPAPKKPQQQDSDWDKLSHMSLDERMEYYRKQYAPQATKKKPQPKKAQKSSLQKPQREAVKKPQTTPAGGREAEVKSARKGLFSRIKARFFGE</sequence>
<feature type="compositionally biased region" description="Basic residues" evidence="8">
    <location>
        <begin position="402"/>
        <end position="413"/>
    </location>
</feature>
<dbReference type="PROSITE" id="PS51194">
    <property type="entry name" value="HELICASE_CTER"/>
    <property type="match status" value="1"/>
</dbReference>
<dbReference type="InterPro" id="IPR014014">
    <property type="entry name" value="RNA_helicase_DEAD_Q_motif"/>
</dbReference>
<name>A0A9D9NCF4_9SPIO</name>
<evidence type="ECO:0000313" key="12">
    <source>
        <dbReference type="EMBL" id="MBO8468289.1"/>
    </source>
</evidence>
<dbReference type="InterPro" id="IPR000629">
    <property type="entry name" value="RNA-helicase_DEAD-box_CS"/>
</dbReference>
<feature type="domain" description="Helicase ATP-binding" evidence="9">
    <location>
        <begin position="32"/>
        <end position="204"/>
    </location>
</feature>
<gene>
    <name evidence="12" type="ORF">IAA72_00705</name>
</gene>
<evidence type="ECO:0000256" key="4">
    <source>
        <dbReference type="ARBA" id="ARBA00022840"/>
    </source>
</evidence>
<dbReference type="GO" id="GO:0016787">
    <property type="term" value="F:hydrolase activity"/>
    <property type="evidence" value="ECO:0007669"/>
    <property type="project" value="UniProtKB-KW"/>
</dbReference>
<dbReference type="InterPro" id="IPR027417">
    <property type="entry name" value="P-loop_NTPase"/>
</dbReference>
<dbReference type="AlphaFoldDB" id="A0A9D9NCF4"/>
<dbReference type="CDD" id="cd18787">
    <property type="entry name" value="SF2_C_DEAD"/>
    <property type="match status" value="1"/>
</dbReference>
<dbReference type="SMART" id="SM00490">
    <property type="entry name" value="HELICc"/>
    <property type="match status" value="1"/>
</dbReference>
<dbReference type="PROSITE" id="PS51195">
    <property type="entry name" value="Q_MOTIF"/>
    <property type="match status" value="1"/>
</dbReference>
<dbReference type="PANTHER" id="PTHR47959">
    <property type="entry name" value="ATP-DEPENDENT RNA HELICASE RHLE-RELATED"/>
    <property type="match status" value="1"/>
</dbReference>
<feature type="compositionally biased region" description="Basic residues" evidence="8">
    <location>
        <begin position="447"/>
        <end position="457"/>
    </location>
</feature>
<dbReference type="Gene3D" id="3.40.50.300">
    <property type="entry name" value="P-loop containing nucleotide triphosphate hydrolases"/>
    <property type="match status" value="2"/>
</dbReference>
<evidence type="ECO:0000259" key="10">
    <source>
        <dbReference type="PROSITE" id="PS51194"/>
    </source>
</evidence>